<dbReference type="Pfam" id="PF00415">
    <property type="entry name" value="RCC1"/>
    <property type="match status" value="2"/>
</dbReference>
<dbReference type="Gene3D" id="3.30.40.10">
    <property type="entry name" value="Zinc/RING finger domain, C3HC4 (zinc finger)"/>
    <property type="match status" value="1"/>
</dbReference>
<keyword evidence="3" id="KW-0862">Zinc</keyword>
<feature type="region of interest" description="Disordered" evidence="5">
    <location>
        <begin position="401"/>
        <end position="437"/>
    </location>
</feature>
<dbReference type="InterPro" id="IPR011011">
    <property type="entry name" value="Znf_FYVE_PHD"/>
</dbReference>
<dbReference type="PANTHER" id="PTHR46207">
    <property type="entry name" value="PROTEIN RCC2"/>
    <property type="match status" value="1"/>
</dbReference>
<dbReference type="SUPFAM" id="SSF50985">
    <property type="entry name" value="RCC1/BLIP-II"/>
    <property type="match status" value="1"/>
</dbReference>
<dbReference type="Pfam" id="PF00628">
    <property type="entry name" value="PHD"/>
    <property type="match status" value="1"/>
</dbReference>
<dbReference type="InterPro" id="IPR019787">
    <property type="entry name" value="Znf_PHD-finger"/>
</dbReference>
<evidence type="ECO:0000256" key="1">
    <source>
        <dbReference type="ARBA" id="ARBA00022723"/>
    </source>
</evidence>
<sequence>MASPESQSFVAGDPRLPVNLLLPARIPEKLYIQQRKPTKILRSSCKSKFHHAVAPSSSASRTTAVSCPSLSTSTGPATAIFQRPQNTEARKHTERSRCDREIGQFRPTLQELNTLGQCGIGSTSPQVRSFKSVQGLVYDGAKEKAIQAGAGVTFSTVLCESGRVYLVGSAEAGQLGHGSTGERIITGNKTAFDIEERATLIRSLLSTKITSIVCGNQHTIALSAEGIVYVWGHGGYCRLGLGNQVDQLRPKIIEEFLTELEREKGEKEGSEASRWTMYECRGRQAGRVLYGREGEGSSGSPYTTFRYLADIMACKVLWASLGGVTHWISTPSESDLDPYSHPTVLRMIVSWGQNPVNSELGLGADEPKSYTKPQRHEKLDGLGGAVISVAGAAHTTFFLVKPNPPGSSLNPPPAKEKKDGEDEEDENKFSNLPGWPDEIPNTPDACVACKKDSGDPLECDKCDNPYHLSCLNPPLSAVPEGESLVVPRVELEEKERRGKAGDR</sequence>
<dbReference type="SUPFAM" id="SSF57903">
    <property type="entry name" value="FYVE/PHD zinc finger"/>
    <property type="match status" value="1"/>
</dbReference>
<organism evidence="7 8">
    <name type="scientific">Marasmius crinis-equi</name>
    <dbReference type="NCBI Taxonomy" id="585013"/>
    <lineage>
        <taxon>Eukaryota</taxon>
        <taxon>Fungi</taxon>
        <taxon>Dikarya</taxon>
        <taxon>Basidiomycota</taxon>
        <taxon>Agaricomycotina</taxon>
        <taxon>Agaricomycetes</taxon>
        <taxon>Agaricomycetidae</taxon>
        <taxon>Agaricales</taxon>
        <taxon>Marasmiineae</taxon>
        <taxon>Marasmiaceae</taxon>
        <taxon>Marasmius</taxon>
    </lineage>
</organism>
<evidence type="ECO:0000256" key="3">
    <source>
        <dbReference type="ARBA" id="ARBA00022833"/>
    </source>
</evidence>
<dbReference type="InterPro" id="IPR013083">
    <property type="entry name" value="Znf_RING/FYVE/PHD"/>
</dbReference>
<dbReference type="InterPro" id="IPR028641">
    <property type="entry name" value="RCC2"/>
</dbReference>
<reference evidence="7 8" key="1">
    <citation type="submission" date="2024-02" db="EMBL/GenBank/DDBJ databases">
        <title>A draft genome for the cacao thread blight pathogen Marasmius crinis-equi.</title>
        <authorList>
            <person name="Cohen S.P."/>
            <person name="Baruah I.K."/>
            <person name="Amoako-Attah I."/>
            <person name="Bukari Y."/>
            <person name="Meinhardt L.W."/>
            <person name="Bailey B.A."/>
        </authorList>
    </citation>
    <scope>NUCLEOTIDE SEQUENCE [LARGE SCALE GENOMIC DNA]</scope>
    <source>
        <strain evidence="7 8">GH-76</strain>
    </source>
</reference>
<dbReference type="InterPro" id="IPR009091">
    <property type="entry name" value="RCC1/BLIP-II"/>
</dbReference>
<proteinExistence type="predicted"/>
<feature type="domain" description="PHD-type" evidence="6">
    <location>
        <begin position="446"/>
        <end position="477"/>
    </location>
</feature>
<keyword evidence="8" id="KW-1185">Reference proteome</keyword>
<comment type="caution">
    <text evidence="7">The sequence shown here is derived from an EMBL/GenBank/DDBJ whole genome shotgun (WGS) entry which is preliminary data.</text>
</comment>
<dbReference type="Proteomes" id="UP001465976">
    <property type="component" value="Unassembled WGS sequence"/>
</dbReference>
<feature type="repeat" description="RCC1" evidence="4">
    <location>
        <begin position="346"/>
        <end position="402"/>
    </location>
</feature>
<protein>
    <recommendedName>
        <fullName evidence="6">PHD-type domain-containing protein</fullName>
    </recommendedName>
</protein>
<dbReference type="PANTHER" id="PTHR46207:SF1">
    <property type="entry name" value="PROTEIN RCC2"/>
    <property type="match status" value="1"/>
</dbReference>
<dbReference type="Gene3D" id="2.130.10.30">
    <property type="entry name" value="Regulator of chromosome condensation 1/beta-lactamase-inhibitor protein II"/>
    <property type="match status" value="1"/>
</dbReference>
<name>A0ABR3FRA7_9AGAR</name>
<keyword evidence="1" id="KW-0479">Metal-binding</keyword>
<feature type="compositionally biased region" description="Pro residues" evidence="5">
    <location>
        <begin position="402"/>
        <end position="413"/>
    </location>
</feature>
<dbReference type="InterPro" id="IPR000408">
    <property type="entry name" value="Reg_chr_condens"/>
</dbReference>
<evidence type="ECO:0000256" key="2">
    <source>
        <dbReference type="ARBA" id="ARBA00022771"/>
    </source>
</evidence>
<evidence type="ECO:0000256" key="4">
    <source>
        <dbReference type="PROSITE-ProRule" id="PRU00235"/>
    </source>
</evidence>
<dbReference type="PROSITE" id="PS50012">
    <property type="entry name" value="RCC1_3"/>
    <property type="match status" value="2"/>
</dbReference>
<evidence type="ECO:0000256" key="5">
    <source>
        <dbReference type="SAM" id="MobiDB-lite"/>
    </source>
</evidence>
<gene>
    <name evidence="7" type="ORF">V5O48_003996</name>
</gene>
<evidence type="ECO:0000259" key="6">
    <source>
        <dbReference type="Pfam" id="PF00628"/>
    </source>
</evidence>
<evidence type="ECO:0000313" key="8">
    <source>
        <dbReference type="Proteomes" id="UP001465976"/>
    </source>
</evidence>
<accession>A0ABR3FRA7</accession>
<feature type="repeat" description="RCC1" evidence="4">
    <location>
        <begin position="162"/>
        <end position="225"/>
    </location>
</feature>
<dbReference type="EMBL" id="JBAHYK010000125">
    <property type="protein sequence ID" value="KAL0577993.1"/>
    <property type="molecule type" value="Genomic_DNA"/>
</dbReference>
<evidence type="ECO:0000313" key="7">
    <source>
        <dbReference type="EMBL" id="KAL0577993.1"/>
    </source>
</evidence>
<keyword evidence="2" id="KW-0863">Zinc-finger</keyword>